<dbReference type="Proteomes" id="UP000729357">
    <property type="component" value="Unassembled WGS sequence"/>
</dbReference>
<comment type="caution">
    <text evidence="2">The sequence shown here is derived from an EMBL/GenBank/DDBJ whole genome shotgun (WGS) entry which is preliminary data.</text>
</comment>
<evidence type="ECO:0000313" key="2">
    <source>
        <dbReference type="EMBL" id="KAG9975077.1"/>
    </source>
</evidence>
<reference evidence="2" key="2">
    <citation type="submission" date="2021-08" db="EMBL/GenBank/DDBJ databases">
        <authorList>
            <person name="Gostincar C."/>
            <person name="Sun X."/>
            <person name="Song Z."/>
            <person name="Gunde-Cimerman N."/>
        </authorList>
    </citation>
    <scope>NUCLEOTIDE SEQUENCE</scope>
    <source>
        <strain evidence="2">EXF-9298</strain>
    </source>
</reference>
<feature type="non-terminal residue" evidence="2">
    <location>
        <position position="334"/>
    </location>
</feature>
<reference evidence="2" key="1">
    <citation type="journal article" date="2021" name="J Fungi (Basel)">
        <title>Virulence traits and population genomics of the black yeast Aureobasidium melanogenum.</title>
        <authorList>
            <person name="Cernosa A."/>
            <person name="Sun X."/>
            <person name="Gostincar C."/>
            <person name="Fang C."/>
            <person name="Gunde-Cimerman N."/>
            <person name="Song Z."/>
        </authorList>
    </citation>
    <scope>NUCLEOTIDE SEQUENCE</scope>
    <source>
        <strain evidence="2">EXF-9298</strain>
    </source>
</reference>
<organism evidence="2 3">
    <name type="scientific">Aureobasidium melanogenum</name>
    <name type="common">Aureobasidium pullulans var. melanogenum</name>
    <dbReference type="NCBI Taxonomy" id="46634"/>
    <lineage>
        <taxon>Eukaryota</taxon>
        <taxon>Fungi</taxon>
        <taxon>Dikarya</taxon>
        <taxon>Ascomycota</taxon>
        <taxon>Pezizomycotina</taxon>
        <taxon>Dothideomycetes</taxon>
        <taxon>Dothideomycetidae</taxon>
        <taxon>Dothideales</taxon>
        <taxon>Saccotheciaceae</taxon>
        <taxon>Aureobasidium</taxon>
    </lineage>
</organism>
<name>A0A9P8FIS2_AURME</name>
<dbReference type="AlphaFoldDB" id="A0A9P8FIS2"/>
<keyword evidence="1" id="KW-0732">Signal</keyword>
<sequence>MKFSTVFAAAMALMMPAAVSGQAIGDSVTTSVLVVEYVPAVSTSTVYQTTQFTVWSCPPDVTNCPLRSATSLAMVTAIVGMSTTICPVTFVSTRVSSYTTPASTSYASSPGATISSASVISTTYSTGSSTITIGSSTTSWSFWSTISYSATSTPSVVTSQATLYSGGPSLPTGVTVSSTSASISAAAAASSGSAGSGLASASASSGSAGSGLASASGSGVSSVSSISSASASVFNPAGASSSSAASNAASASAIISTSVAANGSSYTISYSPLGTGSLTSQVVSGPGSTNNISVPSGPTGSGPLPTYTGMAGRETVMTALSALAFGMVAALVLV</sequence>
<feature type="chain" id="PRO_5040208564" evidence="1">
    <location>
        <begin position="22"/>
        <end position="334"/>
    </location>
</feature>
<protein>
    <submittedName>
        <fullName evidence="2">Uncharacterized protein</fullName>
    </submittedName>
</protein>
<evidence type="ECO:0000256" key="1">
    <source>
        <dbReference type="SAM" id="SignalP"/>
    </source>
</evidence>
<accession>A0A9P8FIS2</accession>
<gene>
    <name evidence="2" type="ORF">KCU98_g11583</name>
</gene>
<evidence type="ECO:0000313" key="3">
    <source>
        <dbReference type="Proteomes" id="UP000729357"/>
    </source>
</evidence>
<feature type="signal peptide" evidence="1">
    <location>
        <begin position="1"/>
        <end position="21"/>
    </location>
</feature>
<dbReference type="EMBL" id="JAHFXS010001879">
    <property type="protein sequence ID" value="KAG9975077.1"/>
    <property type="molecule type" value="Genomic_DNA"/>
</dbReference>
<proteinExistence type="predicted"/>
<keyword evidence="3" id="KW-1185">Reference proteome</keyword>